<dbReference type="EMBL" id="JAHCVI010000003">
    <property type="protein sequence ID" value="KAG7287168.1"/>
    <property type="molecule type" value="Genomic_DNA"/>
</dbReference>
<evidence type="ECO:0000256" key="2">
    <source>
        <dbReference type="ARBA" id="ARBA00022857"/>
    </source>
</evidence>
<dbReference type="Proteomes" id="UP001197093">
    <property type="component" value="Unassembled WGS sequence"/>
</dbReference>
<evidence type="ECO:0000256" key="3">
    <source>
        <dbReference type="ARBA" id="ARBA00023002"/>
    </source>
</evidence>
<reference evidence="5" key="1">
    <citation type="submission" date="2023-02" db="EMBL/GenBank/DDBJ databases">
        <authorList>
            <person name="Palmer J.M."/>
        </authorList>
    </citation>
    <scope>NUCLEOTIDE SEQUENCE</scope>
    <source>
        <strain evidence="5">FW57</strain>
    </source>
</reference>
<accession>A0AAD4EXH8</accession>
<evidence type="ECO:0000313" key="6">
    <source>
        <dbReference type="Proteomes" id="UP001197093"/>
    </source>
</evidence>
<comment type="caution">
    <text evidence="5">The sequence shown here is derived from an EMBL/GenBank/DDBJ whole genome shotgun (WGS) entry which is preliminary data.</text>
</comment>
<dbReference type="Gene3D" id="3.40.50.720">
    <property type="entry name" value="NAD(P)-binding Rossmann-like Domain"/>
    <property type="match status" value="1"/>
</dbReference>
<dbReference type="InterPro" id="IPR016040">
    <property type="entry name" value="NAD(P)-bd_dom"/>
</dbReference>
<sequence>MATKIGIAGITGKLGRLLARSLLRHHDTLVRGYCRNPSKAPLWLTANPAATMHQGDALDVVAIRSFVRGLDVVVCAYLGDPELMIDGQKALIDACEAESVPRYVASDWTLDYTKLKLGELFPKDPMIHVKTYLDQKTNVKGVHILVGSFMDPQFSPLFGQWDPSTQTLRHWGTGDEIWEGTSYENAADFTAAVCRDKEASGVLRLLGDRKSFNQIAESFARVYGIQPKVESLGTLQELHDKMHAIRAPAPHELFQYMFLFFAYYWLNGQTFVGPDLDNARFPDVKPVTWEDFFRTHSLEQLTEAYTNL</sequence>
<feature type="domain" description="NAD(P)-binding" evidence="4">
    <location>
        <begin position="9"/>
        <end position="108"/>
    </location>
</feature>
<organism evidence="5 6">
    <name type="scientific">Staphylotrichum longicolle</name>
    <dbReference type="NCBI Taxonomy" id="669026"/>
    <lineage>
        <taxon>Eukaryota</taxon>
        <taxon>Fungi</taxon>
        <taxon>Dikarya</taxon>
        <taxon>Ascomycota</taxon>
        <taxon>Pezizomycotina</taxon>
        <taxon>Sordariomycetes</taxon>
        <taxon>Sordariomycetidae</taxon>
        <taxon>Sordariales</taxon>
        <taxon>Chaetomiaceae</taxon>
        <taxon>Staphylotrichum</taxon>
    </lineage>
</organism>
<dbReference type="InterPro" id="IPR051609">
    <property type="entry name" value="NmrA/Isoflavone_reductase-like"/>
</dbReference>
<proteinExistence type="inferred from homology"/>
<dbReference type="SUPFAM" id="SSF51735">
    <property type="entry name" value="NAD(P)-binding Rossmann-fold domains"/>
    <property type="match status" value="1"/>
</dbReference>
<evidence type="ECO:0000259" key="4">
    <source>
        <dbReference type="Pfam" id="PF13460"/>
    </source>
</evidence>
<keyword evidence="6" id="KW-1185">Reference proteome</keyword>
<name>A0AAD4EXH8_9PEZI</name>
<dbReference type="AlphaFoldDB" id="A0AAD4EXH8"/>
<dbReference type="PANTHER" id="PTHR47706">
    <property type="entry name" value="NMRA-LIKE FAMILY PROTEIN"/>
    <property type="match status" value="1"/>
</dbReference>
<dbReference type="InterPro" id="IPR036291">
    <property type="entry name" value="NAD(P)-bd_dom_sf"/>
</dbReference>
<dbReference type="GO" id="GO:0016491">
    <property type="term" value="F:oxidoreductase activity"/>
    <property type="evidence" value="ECO:0007669"/>
    <property type="project" value="UniProtKB-KW"/>
</dbReference>
<comment type="similarity">
    <text evidence="1">Belongs to the NmrA-type oxidoreductase family. Isoflavone reductase subfamily.</text>
</comment>
<keyword evidence="2" id="KW-0521">NADP</keyword>
<dbReference type="Pfam" id="PF13460">
    <property type="entry name" value="NAD_binding_10"/>
    <property type="match status" value="1"/>
</dbReference>
<dbReference type="PANTHER" id="PTHR47706:SF9">
    <property type="entry name" value="NMRA-LIKE DOMAIN-CONTAINING PROTEIN-RELATED"/>
    <property type="match status" value="1"/>
</dbReference>
<keyword evidence="3" id="KW-0560">Oxidoreductase</keyword>
<evidence type="ECO:0000256" key="1">
    <source>
        <dbReference type="ARBA" id="ARBA00005725"/>
    </source>
</evidence>
<gene>
    <name evidence="5" type="ORF">NEMBOFW57_006673</name>
</gene>
<evidence type="ECO:0000313" key="5">
    <source>
        <dbReference type="EMBL" id="KAG7287168.1"/>
    </source>
</evidence>
<protein>
    <recommendedName>
        <fullName evidence="4">NAD(P)-binding domain-containing protein</fullName>
    </recommendedName>
</protein>